<dbReference type="Proteomes" id="UP000005951">
    <property type="component" value="Unassembled WGS sequence"/>
</dbReference>
<dbReference type="AlphaFoldDB" id="K8XV44"/>
<organism evidence="2 3">
    <name type="scientific">Rhodococcus opacus M213</name>
    <dbReference type="NCBI Taxonomy" id="1129896"/>
    <lineage>
        <taxon>Bacteria</taxon>
        <taxon>Bacillati</taxon>
        <taxon>Actinomycetota</taxon>
        <taxon>Actinomycetes</taxon>
        <taxon>Mycobacteriales</taxon>
        <taxon>Nocardiaceae</taxon>
        <taxon>Rhodococcus</taxon>
    </lineage>
</organism>
<protein>
    <recommendedName>
        <fullName evidence="4">DUF3263 domain-containing protein</fullName>
    </recommendedName>
</protein>
<accession>K8XV44</accession>
<evidence type="ECO:0000313" key="3">
    <source>
        <dbReference type="Proteomes" id="UP000005951"/>
    </source>
</evidence>
<proteinExistence type="predicted"/>
<comment type="caution">
    <text evidence="2">The sequence shown here is derived from an EMBL/GenBank/DDBJ whole genome shotgun (WGS) entry which is preliminary data.</text>
</comment>
<evidence type="ECO:0000313" key="2">
    <source>
        <dbReference type="EMBL" id="EKT82032.1"/>
    </source>
</evidence>
<gene>
    <name evidence="2" type="ORF">WSS_A14369</name>
</gene>
<evidence type="ECO:0000256" key="1">
    <source>
        <dbReference type="SAM" id="MobiDB-lite"/>
    </source>
</evidence>
<feature type="region of interest" description="Disordered" evidence="1">
    <location>
        <begin position="71"/>
        <end position="96"/>
    </location>
</feature>
<name>K8XV44_RHOOP</name>
<feature type="compositionally biased region" description="Basic and acidic residues" evidence="1">
    <location>
        <begin position="86"/>
        <end position="96"/>
    </location>
</feature>
<dbReference type="EMBL" id="AJYC02000043">
    <property type="protein sequence ID" value="EKT82032.1"/>
    <property type="molecule type" value="Genomic_DNA"/>
</dbReference>
<reference evidence="2 3" key="1">
    <citation type="journal article" date="2013" name="Genome Announc.">
        <title>Draft Genome Sequence of Rhodococcus opacus Strain M213 Shows a Diverse Catabolic Potential.</title>
        <authorList>
            <person name="Pathak A."/>
            <person name="Green S.J."/>
            <person name="Ogram A."/>
            <person name="Chauhan A."/>
        </authorList>
    </citation>
    <scope>NUCLEOTIDE SEQUENCE [LARGE SCALE GENOMIC DNA]</scope>
    <source>
        <strain evidence="2 3">M213</strain>
    </source>
</reference>
<sequence>MKQLSKQAREVEDILAFARIWAPFGGVPEDETFVKFGMRPWRFIERLWHILSEKPCDRAEVDQLLQAYPPTAMAVTGPDPDAPTTSDDHTRPGCAP</sequence>
<evidence type="ECO:0008006" key="4">
    <source>
        <dbReference type="Google" id="ProtNLM"/>
    </source>
</evidence>